<reference evidence="1 2" key="1">
    <citation type="submission" date="2019-12" db="EMBL/GenBank/DDBJ databases">
        <title>Draft genome sequences Bradyrhizobium cajani AMBPC1010, Bradyrhizobium pachyrhizi AMBPC1040 and Bradyrhizobium yuanmingense ALSPC3051, three plant growth promoting strains isolated from nodules of Cajanus cajan L. in Dominican Republic.</title>
        <authorList>
            <person name="Flores-Felix J.D."/>
            <person name="Araujo J."/>
            <person name="Diaz-Alcantara C."/>
            <person name="Gonzalez-Andres F."/>
            <person name="Velazquez E."/>
        </authorList>
    </citation>
    <scope>NUCLEOTIDE SEQUENCE [LARGE SCALE GENOMIC DNA]</scope>
    <source>
        <strain evidence="1 2">1040</strain>
    </source>
</reference>
<evidence type="ECO:0000313" key="2">
    <source>
        <dbReference type="Proteomes" id="UP000436468"/>
    </source>
</evidence>
<sequence>MKPSARVFAIPPAKHVRIVGYVVDRMGKAASVDDAEAFLFDHLWTEAGRLSDLGIPDSEIEALCADFARAAWVAFFKTKPAKDIA</sequence>
<evidence type="ECO:0000313" key="1">
    <source>
        <dbReference type="EMBL" id="MVT69975.1"/>
    </source>
</evidence>
<dbReference type="AlphaFoldDB" id="A0A844SX73"/>
<organism evidence="1 2">
    <name type="scientific">Bradyrhizobium pachyrhizi</name>
    <dbReference type="NCBI Taxonomy" id="280333"/>
    <lineage>
        <taxon>Bacteria</taxon>
        <taxon>Pseudomonadati</taxon>
        <taxon>Pseudomonadota</taxon>
        <taxon>Alphaproteobacteria</taxon>
        <taxon>Hyphomicrobiales</taxon>
        <taxon>Nitrobacteraceae</taxon>
        <taxon>Bradyrhizobium</taxon>
    </lineage>
</organism>
<keyword evidence="2" id="KW-1185">Reference proteome</keyword>
<comment type="caution">
    <text evidence="1">The sequence shown here is derived from an EMBL/GenBank/DDBJ whole genome shotgun (WGS) entry which is preliminary data.</text>
</comment>
<dbReference type="EMBL" id="WQNF01000036">
    <property type="protein sequence ID" value="MVT69975.1"/>
    <property type="molecule type" value="Genomic_DNA"/>
</dbReference>
<protein>
    <submittedName>
        <fullName evidence="1">Uncharacterized protein</fullName>
    </submittedName>
</protein>
<gene>
    <name evidence="1" type="ORF">GPL21_33365</name>
</gene>
<name>A0A844SX73_9BRAD</name>
<accession>A0A844SX73</accession>
<dbReference type="Proteomes" id="UP000436468">
    <property type="component" value="Unassembled WGS sequence"/>
</dbReference>
<dbReference type="RefSeq" id="WP_157348080.1">
    <property type="nucleotide sequence ID" value="NZ_WQNF01000036.1"/>
</dbReference>
<proteinExistence type="predicted"/>